<dbReference type="SUPFAM" id="SSF56219">
    <property type="entry name" value="DNase I-like"/>
    <property type="match status" value="1"/>
</dbReference>
<dbReference type="RefSeq" id="XP_027086592.2">
    <property type="nucleotide sequence ID" value="XM_027230791.2"/>
</dbReference>
<dbReference type="Proteomes" id="UP001652660">
    <property type="component" value="Chromosome 9c"/>
</dbReference>
<dbReference type="Pfam" id="PF13966">
    <property type="entry name" value="zf-RVT"/>
    <property type="match status" value="1"/>
</dbReference>
<keyword evidence="2" id="KW-1185">Reference proteome</keyword>
<dbReference type="Gene3D" id="3.60.10.10">
    <property type="entry name" value="Endonuclease/exonuclease/phosphatase"/>
    <property type="match status" value="1"/>
</dbReference>
<reference evidence="3" key="2">
    <citation type="submission" date="2025-08" db="UniProtKB">
        <authorList>
            <consortium name="RefSeq"/>
        </authorList>
    </citation>
    <scope>IDENTIFICATION</scope>
    <source>
        <tissue evidence="3">Leaves</tissue>
    </source>
</reference>
<name>A0A6P6U9H4_COFAR</name>
<proteinExistence type="predicted"/>
<gene>
    <name evidence="3" type="primary">LOC113708329</name>
</gene>
<dbReference type="PANTHER" id="PTHR33116">
    <property type="entry name" value="REVERSE TRANSCRIPTASE ZINC-BINDING DOMAIN-CONTAINING PROTEIN-RELATED-RELATED"/>
    <property type="match status" value="1"/>
</dbReference>
<dbReference type="GeneID" id="113708329"/>
<dbReference type="OrthoDB" id="1932527at2759"/>
<dbReference type="InterPro" id="IPR026960">
    <property type="entry name" value="RVT-Znf"/>
</dbReference>
<accession>A0A6P6U9H4</accession>
<evidence type="ECO:0000259" key="1">
    <source>
        <dbReference type="Pfam" id="PF13966"/>
    </source>
</evidence>
<feature type="domain" description="Reverse transcriptase zinc-binding" evidence="1">
    <location>
        <begin position="642"/>
        <end position="741"/>
    </location>
</feature>
<evidence type="ECO:0000313" key="2">
    <source>
        <dbReference type="Proteomes" id="UP001652660"/>
    </source>
</evidence>
<reference evidence="2" key="1">
    <citation type="journal article" date="2025" name="Foods">
        <title>Unveiling the Microbial Signatures of Arabica Coffee Cherries: Insights into Ripeness Specific Diversity, Functional Traits, and Implications for Quality and Safety.</title>
        <authorList>
            <consortium name="RefSeq"/>
            <person name="Tenea G.N."/>
            <person name="Cifuentes V."/>
            <person name="Reyes P."/>
            <person name="Cevallos-Vallejos M."/>
        </authorList>
    </citation>
    <scope>NUCLEOTIDE SEQUENCE [LARGE SCALE GENOMIC DNA]</scope>
</reference>
<dbReference type="AlphaFoldDB" id="A0A6P6U9H4"/>
<sequence length="997" mass="115872">MKVLVWNCQGAGSPLTIPQLKEANNLLSPNLIFLCETKNKAQYMEQVKRRLHFEGCYVVEAMKRSGGMALLWHEDIKIKMIQHTSFTIEVQIQDTETQTDWWFIGIYASCWDQMRKQQWKDNAKLKISSIKKQLEEVQRDGGINGKMKKKELKGQLKQAYMEEELYWSQKARCKWLKHGDKNTQFFHANVRGRRKKNRMQNIQRDDGSWAVSEEDLGAEIARYYQQLFSGAEVDCLDEILEGIPQSISQQMNAKITRKVQEGEIKKAVFSMDPNTGPGSDGLTNLIQKATRERKITGMKICRGGPAITHLFFADDAIIFSKADPEEALTLMNILKQYERGSGQMLNLDKSSVFFSKNISQQQQREVCRHLGNIQRVHQGKYLGLPMVITRSKRQVFSFIKEKCEKKMQHWKNKLLSTAGKEVLLKAVTMAMPTYAMSCFKLPVRLCRELSSLMANYWWGEEQGKRKMHWCSWQRITLDRKKGGLGFKDLLNFNKALLGKQIWRLITRPNSLVSNVLKTKYFPKSTIFNCQVQHNSSWIWQSIMAVREDVQRGLIRKIGNGRSTKIWDDNWVPEIPHGRPASTRPRNCNLHNVADLIQNFRWKRALVFKLFKEEEAKMILRIPISLANREDGHFWLHSRNGQYTVASAYKELNKKGEEQQQKMLTRGETSLEDQHLWKHLWKLKVKHKLKIFIWKCLNKALPVNEVVFSRTKKGSPICENCGEAVETVEHLLFRCRMAEEAWQIAPLKWDGIDDQQGNFKRWWNALTEARNRPEGLEHIALTVNILWQIWKARNDFVFQKNRRPASKIIHQAQEEWLEMQRIQHSKDQMSIPKTTEAVVQQAVTTSTESPITICLAFDTQRKASQMGIGIVAVRGNDQVLATWAVKEYSTGNILMDTAVAIKLAMIKAREQQWRRIQVAITQRQLLKMIETKRATDIRLHSHIEDIYDLSSMFVECSFVLARGEVTNSLANLSFYALSIFFDEEWLNPQCRRHLYSAA</sequence>
<dbReference type="InterPro" id="IPR036691">
    <property type="entry name" value="Endo/exonu/phosph_ase_sf"/>
</dbReference>
<organism evidence="2 3">
    <name type="scientific">Coffea arabica</name>
    <name type="common">Arabian coffee</name>
    <dbReference type="NCBI Taxonomy" id="13443"/>
    <lineage>
        <taxon>Eukaryota</taxon>
        <taxon>Viridiplantae</taxon>
        <taxon>Streptophyta</taxon>
        <taxon>Embryophyta</taxon>
        <taxon>Tracheophyta</taxon>
        <taxon>Spermatophyta</taxon>
        <taxon>Magnoliopsida</taxon>
        <taxon>eudicotyledons</taxon>
        <taxon>Gunneridae</taxon>
        <taxon>Pentapetalae</taxon>
        <taxon>asterids</taxon>
        <taxon>lamiids</taxon>
        <taxon>Gentianales</taxon>
        <taxon>Rubiaceae</taxon>
        <taxon>Ixoroideae</taxon>
        <taxon>Gardenieae complex</taxon>
        <taxon>Bertiereae - Coffeeae clade</taxon>
        <taxon>Coffeeae</taxon>
        <taxon>Coffea</taxon>
    </lineage>
</organism>
<evidence type="ECO:0000313" key="3">
    <source>
        <dbReference type="RefSeq" id="XP_027086592.2"/>
    </source>
</evidence>
<protein>
    <recommendedName>
        <fullName evidence="1">Reverse transcriptase zinc-binding domain-containing protein</fullName>
    </recommendedName>
</protein>
<dbReference type="PANTHER" id="PTHR33116:SF86">
    <property type="entry name" value="REVERSE TRANSCRIPTASE DOMAIN-CONTAINING PROTEIN"/>
    <property type="match status" value="1"/>
</dbReference>